<feature type="domain" description="Rad50/SbcC-type AAA" evidence="2">
    <location>
        <begin position="7"/>
        <end position="51"/>
    </location>
</feature>
<feature type="domain" description="ATPase AAA-type core" evidence="1">
    <location>
        <begin position="247"/>
        <end position="321"/>
    </location>
</feature>
<organism evidence="3 4">
    <name type="scientific">Tritonibacter horizontis</name>
    <dbReference type="NCBI Taxonomy" id="1768241"/>
    <lineage>
        <taxon>Bacteria</taxon>
        <taxon>Pseudomonadati</taxon>
        <taxon>Pseudomonadota</taxon>
        <taxon>Alphaproteobacteria</taxon>
        <taxon>Rhodobacterales</taxon>
        <taxon>Paracoccaceae</taxon>
        <taxon>Tritonibacter</taxon>
    </lineage>
</organism>
<evidence type="ECO:0008006" key="5">
    <source>
        <dbReference type="Google" id="ProtNLM"/>
    </source>
</evidence>
<dbReference type="AlphaFoldDB" id="A0A132C0V5"/>
<dbReference type="Proteomes" id="UP000068382">
    <property type="component" value="Unassembled WGS sequence"/>
</dbReference>
<protein>
    <recommendedName>
        <fullName evidence="5">DNA replication and repair protein RecF</fullName>
    </recommendedName>
</protein>
<evidence type="ECO:0000259" key="1">
    <source>
        <dbReference type="Pfam" id="PF13304"/>
    </source>
</evidence>
<dbReference type="RefSeq" id="WP_068240786.1">
    <property type="nucleotide sequence ID" value="NZ_LPUY01000025.1"/>
</dbReference>
<dbReference type="PANTHER" id="PTHR43581">
    <property type="entry name" value="ATP/GTP PHOSPHATASE"/>
    <property type="match status" value="1"/>
</dbReference>
<dbReference type="Pfam" id="PF13476">
    <property type="entry name" value="AAA_23"/>
    <property type="match status" value="1"/>
</dbReference>
<dbReference type="PATRIC" id="fig|1768241.3.peg.937"/>
<dbReference type="InterPro" id="IPR027417">
    <property type="entry name" value="P-loop_NTPase"/>
</dbReference>
<dbReference type="PANTHER" id="PTHR43581:SF4">
    <property type="entry name" value="ATP_GTP PHOSPHATASE"/>
    <property type="match status" value="1"/>
</dbReference>
<evidence type="ECO:0000313" key="3">
    <source>
        <dbReference type="EMBL" id="KUP94166.1"/>
    </source>
</evidence>
<dbReference type="GO" id="GO:0016887">
    <property type="term" value="F:ATP hydrolysis activity"/>
    <property type="evidence" value="ECO:0007669"/>
    <property type="project" value="InterPro"/>
</dbReference>
<sequence>MTVIREISISNFRGIKALKWWPNPGINCLIGPGDGGKSTILDAIELTLGTRQSIVFTDADFHRCLVGEPIVIDVTLGALPDELLNLEAYGHFLRGWDPQTGAIHNETSAALETVLTVRLIVRNDLEPQWLLFSEVPSAEGRERNLQWKHRQLVAPTRLGTVASHHMALGPRSVLGKLSSDKTQASAALAAASRQARQAFAEQGCDGVDEVLATSRTIANNMGIPVEQVNALLDVKGVTFSGGAIALHDEDQVPLKNLGSGSMRLLVAGLQKVAGQSSISIIDEAEFGLEPYRIIRLLDSLGAKSNDASQQVFLTTHSPVVLRELSSIQLHAVRATRTTTPAVVNNGELIQPATKTTSNAVFPLGESEDAQKTLRACADAFLAPSVIVCEGKTEIGVIRGLDLWRQSLDQRSLLANGCHWADGGGSTMTERAKIFARMGYRTALFMDSDVAYDAARYAELAAYGISVFRWQDGYSTEAAIFASVPAAQIPGLLSIACAWRSEDSIDGKIRHASNGQYNLQQCRDHFVDVMRPVLGQCAGDGKWFKDIEPAERALREVIAPAWQNTDAIFAAPLNSLWQWISTSPTAQPANSPVGV</sequence>
<dbReference type="InterPro" id="IPR038729">
    <property type="entry name" value="Rad50/SbcC_AAA"/>
</dbReference>
<dbReference type="Gene3D" id="3.40.50.300">
    <property type="entry name" value="P-loop containing nucleotide triphosphate hydrolases"/>
    <property type="match status" value="1"/>
</dbReference>
<proteinExistence type="predicted"/>
<dbReference type="SUPFAM" id="SSF52540">
    <property type="entry name" value="P-loop containing nucleoside triphosphate hydrolases"/>
    <property type="match status" value="1"/>
</dbReference>
<dbReference type="InterPro" id="IPR003959">
    <property type="entry name" value="ATPase_AAA_core"/>
</dbReference>
<dbReference type="GO" id="GO:0005524">
    <property type="term" value="F:ATP binding"/>
    <property type="evidence" value="ECO:0007669"/>
    <property type="project" value="InterPro"/>
</dbReference>
<gene>
    <name evidence="3" type="ORF">TRIHO_09020</name>
</gene>
<name>A0A132C0V5_9RHOB</name>
<dbReference type="OrthoDB" id="9816534at2"/>
<evidence type="ECO:0000313" key="4">
    <source>
        <dbReference type="Proteomes" id="UP000068382"/>
    </source>
</evidence>
<accession>A0A132C0V5</accession>
<reference evidence="3 4" key="1">
    <citation type="submission" date="2015-12" db="EMBL/GenBank/DDBJ databases">
        <title>Genome sequence of the marine Rhodobacteraceae strain O3.65, Candidatus Tritonibacter horizontis.</title>
        <authorList>
            <person name="Poehlein A."/>
            <person name="Giebel H.A."/>
            <person name="Voget S."/>
            <person name="Brinkhoff T."/>
        </authorList>
    </citation>
    <scope>NUCLEOTIDE SEQUENCE [LARGE SCALE GENOMIC DNA]</scope>
    <source>
        <strain evidence="3 4">O3.65</strain>
    </source>
</reference>
<comment type="caution">
    <text evidence="3">The sequence shown here is derived from an EMBL/GenBank/DDBJ whole genome shotgun (WGS) entry which is preliminary data.</text>
</comment>
<dbReference type="EMBL" id="LPUY01000025">
    <property type="protein sequence ID" value="KUP94166.1"/>
    <property type="molecule type" value="Genomic_DNA"/>
</dbReference>
<keyword evidence="4" id="KW-1185">Reference proteome</keyword>
<dbReference type="Pfam" id="PF13304">
    <property type="entry name" value="AAA_21"/>
    <property type="match status" value="1"/>
</dbReference>
<evidence type="ECO:0000259" key="2">
    <source>
        <dbReference type="Pfam" id="PF13476"/>
    </source>
</evidence>
<dbReference type="InterPro" id="IPR051396">
    <property type="entry name" value="Bact_Antivir_Def_Nuclease"/>
</dbReference>